<organism evidence="2 3">
    <name type="scientific">Bremia lactucae</name>
    <name type="common">Lettuce downy mildew</name>
    <dbReference type="NCBI Taxonomy" id="4779"/>
    <lineage>
        <taxon>Eukaryota</taxon>
        <taxon>Sar</taxon>
        <taxon>Stramenopiles</taxon>
        <taxon>Oomycota</taxon>
        <taxon>Peronosporomycetes</taxon>
        <taxon>Peronosporales</taxon>
        <taxon>Peronosporaceae</taxon>
        <taxon>Bremia</taxon>
    </lineage>
</organism>
<keyword evidence="1" id="KW-0732">Signal</keyword>
<comment type="caution">
    <text evidence="2">The sequence shown here is derived from an EMBL/GenBank/DDBJ whole genome shotgun (WGS) entry which is preliminary data.</text>
</comment>
<evidence type="ECO:0000313" key="3">
    <source>
        <dbReference type="Proteomes" id="UP000294530"/>
    </source>
</evidence>
<dbReference type="AlphaFoldDB" id="A0A976FGI3"/>
<proteinExistence type="predicted"/>
<evidence type="ECO:0000313" key="2">
    <source>
        <dbReference type="EMBL" id="TDH66400.1"/>
    </source>
</evidence>
<dbReference type="GeneID" id="94349927"/>
<gene>
    <name evidence="2" type="ORF">CCR75_006185</name>
</gene>
<dbReference type="GO" id="GO:0004553">
    <property type="term" value="F:hydrolase activity, hydrolyzing O-glycosyl compounds"/>
    <property type="evidence" value="ECO:0007669"/>
    <property type="project" value="InterPro"/>
</dbReference>
<dbReference type="Proteomes" id="UP000294530">
    <property type="component" value="Unassembled WGS sequence"/>
</dbReference>
<reference evidence="2 3" key="1">
    <citation type="journal article" date="2021" name="Genome Biol.">
        <title>AFLAP: assembly-free linkage analysis pipeline using k-mers from genome sequencing data.</title>
        <authorList>
            <person name="Fletcher K."/>
            <person name="Zhang L."/>
            <person name="Gil J."/>
            <person name="Han R."/>
            <person name="Cavanaugh K."/>
            <person name="Michelmore R."/>
        </authorList>
    </citation>
    <scope>NUCLEOTIDE SEQUENCE [LARGE SCALE GENOMIC DNA]</scope>
    <source>
        <strain evidence="2 3">SF5</strain>
    </source>
</reference>
<accession>A0A976FGI3</accession>
<feature type="chain" id="PRO_5037399836" evidence="1">
    <location>
        <begin position="20"/>
        <end position="236"/>
    </location>
</feature>
<dbReference type="RefSeq" id="XP_067815899.1">
    <property type="nucleotide sequence ID" value="XM_067964256.1"/>
</dbReference>
<dbReference type="EMBL" id="SHOA02000203">
    <property type="protein sequence ID" value="TDH66400.1"/>
    <property type="molecule type" value="Genomic_DNA"/>
</dbReference>
<keyword evidence="3" id="KW-1185">Reference proteome</keyword>
<dbReference type="Gene3D" id="2.60.120.180">
    <property type="match status" value="1"/>
</dbReference>
<feature type="signal peptide" evidence="1">
    <location>
        <begin position="1"/>
        <end position="19"/>
    </location>
</feature>
<evidence type="ECO:0000256" key="1">
    <source>
        <dbReference type="SAM" id="SignalP"/>
    </source>
</evidence>
<sequence>MKNVFIPLAVALAAVPSYGQNFEQCSSDGFKAGSFNVSRSTFSTNVMCITYLGASDTMISWMADFDASAPNPNLNPTSSRAAILFEPSKKVNSIPVRIIYNDIARFEAGLRIVMTVKTGLSSSKSASAEHLVILNSNGLTPTTASFGASIANIEVNGVFFNVFKRVNEGVAQYIYVPTTIFKEEFAGDLQKLIDGLSQKLPEEHLADQFLQSVGSGVDVYSGKGFFNTKSLTIEVS</sequence>
<dbReference type="SUPFAM" id="SSF49899">
    <property type="entry name" value="Concanavalin A-like lectins/glucanases"/>
    <property type="match status" value="1"/>
</dbReference>
<protein>
    <submittedName>
        <fullName evidence="2">Uncharacterized protein</fullName>
    </submittedName>
</protein>
<dbReference type="InterPro" id="IPR013320">
    <property type="entry name" value="ConA-like_dom_sf"/>
</dbReference>
<dbReference type="InterPro" id="IPR013319">
    <property type="entry name" value="GH11/12"/>
</dbReference>
<dbReference type="OrthoDB" id="89349at2759"/>
<dbReference type="KEGG" id="blac:94349927"/>
<name>A0A976FGI3_BRELC</name>